<dbReference type="GO" id="GO:0016747">
    <property type="term" value="F:acyltransferase activity, transferring groups other than amino-acyl groups"/>
    <property type="evidence" value="ECO:0007669"/>
    <property type="project" value="InterPro"/>
</dbReference>
<dbReference type="CDD" id="cd04301">
    <property type="entry name" value="NAT_SF"/>
    <property type="match status" value="1"/>
</dbReference>
<dbReference type="RefSeq" id="WP_093024480.1">
    <property type="nucleotide sequence ID" value="NZ_FPBK01000004.1"/>
</dbReference>
<dbReference type="Proteomes" id="UP000199138">
    <property type="component" value="Unassembled WGS sequence"/>
</dbReference>
<sequence>MESIVYKLNVIPDVKAIIEVYNSSGINRPTHDVERIKKMYANSNLVITAWEEDKLVGISRSMTDFCYSCYLSDLAVHGDYQHLGIGRKLISFTQKEIGEETTLLLLSAPSAMEYYPKVGFTKAENAFLIKRQK</sequence>
<feature type="domain" description="N-acetyltransferase" evidence="1">
    <location>
        <begin position="4"/>
        <end position="133"/>
    </location>
</feature>
<dbReference type="InterPro" id="IPR053144">
    <property type="entry name" value="Acetyltransferase_Butenolide"/>
</dbReference>
<keyword evidence="3" id="KW-1185">Reference proteome</keyword>
<dbReference type="EMBL" id="FPBK01000004">
    <property type="protein sequence ID" value="SFU45173.1"/>
    <property type="molecule type" value="Genomic_DNA"/>
</dbReference>
<dbReference type="OrthoDB" id="9775804at2"/>
<dbReference type="PANTHER" id="PTHR43233">
    <property type="entry name" value="FAMILY N-ACETYLTRANSFERASE, PUTATIVE (AFU_ORTHOLOGUE AFUA_6G03350)-RELATED"/>
    <property type="match status" value="1"/>
</dbReference>
<keyword evidence="2" id="KW-0808">Transferase</keyword>
<dbReference type="InterPro" id="IPR016181">
    <property type="entry name" value="Acyl_CoA_acyltransferase"/>
</dbReference>
<proteinExistence type="predicted"/>
<dbReference type="PANTHER" id="PTHR43233:SF1">
    <property type="entry name" value="FAMILY N-ACETYLTRANSFERASE, PUTATIVE (AFU_ORTHOLOGUE AFUA_6G03350)-RELATED"/>
    <property type="match status" value="1"/>
</dbReference>
<name>A0A1I7G9P3_9FLAO</name>
<dbReference type="AlphaFoldDB" id="A0A1I7G9P3"/>
<accession>A0A1I7G9P3</accession>
<dbReference type="Gene3D" id="3.40.630.30">
    <property type="match status" value="1"/>
</dbReference>
<organism evidence="2 3">
    <name type="scientific">Pustulibacterium marinum</name>
    <dbReference type="NCBI Taxonomy" id="1224947"/>
    <lineage>
        <taxon>Bacteria</taxon>
        <taxon>Pseudomonadati</taxon>
        <taxon>Bacteroidota</taxon>
        <taxon>Flavobacteriia</taxon>
        <taxon>Flavobacteriales</taxon>
        <taxon>Flavobacteriaceae</taxon>
        <taxon>Pustulibacterium</taxon>
    </lineage>
</organism>
<gene>
    <name evidence="2" type="ORF">SAMN05216480_1047</name>
</gene>
<protein>
    <submittedName>
        <fullName evidence="2">Acetyltransferase (GNAT) domain-containing protein</fullName>
    </submittedName>
</protein>
<evidence type="ECO:0000259" key="1">
    <source>
        <dbReference type="PROSITE" id="PS51186"/>
    </source>
</evidence>
<evidence type="ECO:0000313" key="2">
    <source>
        <dbReference type="EMBL" id="SFU45173.1"/>
    </source>
</evidence>
<dbReference type="Pfam" id="PF13673">
    <property type="entry name" value="Acetyltransf_10"/>
    <property type="match status" value="1"/>
</dbReference>
<dbReference type="STRING" id="1224947.SAMN05216480_1047"/>
<dbReference type="SUPFAM" id="SSF55729">
    <property type="entry name" value="Acyl-CoA N-acyltransferases (Nat)"/>
    <property type="match status" value="1"/>
</dbReference>
<dbReference type="PROSITE" id="PS51186">
    <property type="entry name" value="GNAT"/>
    <property type="match status" value="1"/>
</dbReference>
<reference evidence="2 3" key="1">
    <citation type="submission" date="2016-10" db="EMBL/GenBank/DDBJ databases">
        <authorList>
            <person name="de Groot N.N."/>
        </authorList>
    </citation>
    <scope>NUCLEOTIDE SEQUENCE [LARGE SCALE GENOMIC DNA]</scope>
    <source>
        <strain evidence="2 3">CGMCC 1.12333</strain>
    </source>
</reference>
<evidence type="ECO:0000313" key="3">
    <source>
        <dbReference type="Proteomes" id="UP000199138"/>
    </source>
</evidence>
<dbReference type="InterPro" id="IPR000182">
    <property type="entry name" value="GNAT_dom"/>
</dbReference>